<reference evidence="11 12" key="1">
    <citation type="submission" date="2020-01" db="EMBL/GenBank/DDBJ databases">
        <authorList>
            <person name="Kim M.K."/>
        </authorList>
    </citation>
    <scope>NUCLEOTIDE SEQUENCE [LARGE SCALE GENOMIC DNA]</scope>
    <source>
        <strain evidence="11 12">172606-1</strain>
    </source>
</reference>
<evidence type="ECO:0000256" key="5">
    <source>
        <dbReference type="ARBA" id="ARBA00022833"/>
    </source>
</evidence>
<keyword evidence="12" id="KW-1185">Reference proteome</keyword>
<dbReference type="PROSITE" id="PS00704">
    <property type="entry name" value="PROK_CO2_ANHYDRASE_1"/>
    <property type="match status" value="1"/>
</dbReference>
<dbReference type="AlphaFoldDB" id="A0A6C0GGD5"/>
<comment type="cofactor">
    <cofactor evidence="9">
        <name>Zn(2+)</name>
        <dbReference type="ChEBI" id="CHEBI:29105"/>
    </cofactor>
    <text evidence="9">Binds 1 zinc ion per subunit.</text>
</comment>
<evidence type="ECO:0000256" key="6">
    <source>
        <dbReference type="ARBA" id="ARBA00023239"/>
    </source>
</evidence>
<proteinExistence type="inferred from homology"/>
<dbReference type="SMART" id="SM00947">
    <property type="entry name" value="Pro_CA"/>
    <property type="match status" value="1"/>
</dbReference>
<evidence type="ECO:0000313" key="12">
    <source>
        <dbReference type="Proteomes" id="UP000480178"/>
    </source>
</evidence>
<dbReference type="EC" id="4.2.1.1" evidence="2 10"/>
<organism evidence="11 12">
    <name type="scientific">Rhodocytophaga rosea</name>
    <dbReference type="NCBI Taxonomy" id="2704465"/>
    <lineage>
        <taxon>Bacteria</taxon>
        <taxon>Pseudomonadati</taxon>
        <taxon>Bacteroidota</taxon>
        <taxon>Cytophagia</taxon>
        <taxon>Cytophagales</taxon>
        <taxon>Rhodocytophagaceae</taxon>
        <taxon>Rhodocytophaga</taxon>
    </lineage>
</organism>
<dbReference type="InterPro" id="IPR001765">
    <property type="entry name" value="Carbonic_anhydrase"/>
</dbReference>
<feature type="binding site" evidence="9">
    <location>
        <position position="41"/>
    </location>
    <ligand>
        <name>Zn(2+)</name>
        <dbReference type="ChEBI" id="CHEBI:29105"/>
    </ligand>
</feature>
<comment type="catalytic activity">
    <reaction evidence="8 10">
        <text>hydrogencarbonate + H(+) = CO2 + H2O</text>
        <dbReference type="Rhea" id="RHEA:10748"/>
        <dbReference type="ChEBI" id="CHEBI:15377"/>
        <dbReference type="ChEBI" id="CHEBI:15378"/>
        <dbReference type="ChEBI" id="CHEBI:16526"/>
        <dbReference type="ChEBI" id="CHEBI:17544"/>
        <dbReference type="EC" id="4.2.1.1"/>
    </reaction>
</comment>
<dbReference type="Gene3D" id="3.40.1050.10">
    <property type="entry name" value="Carbonic anhydrase"/>
    <property type="match status" value="1"/>
</dbReference>
<dbReference type="CDD" id="cd00884">
    <property type="entry name" value="beta_CA_cladeB"/>
    <property type="match status" value="1"/>
</dbReference>
<dbReference type="Pfam" id="PF00484">
    <property type="entry name" value="Pro_CA"/>
    <property type="match status" value="1"/>
</dbReference>
<evidence type="ECO:0000256" key="3">
    <source>
        <dbReference type="ARBA" id="ARBA00014628"/>
    </source>
</evidence>
<dbReference type="PANTHER" id="PTHR11002:SF76">
    <property type="entry name" value="CARBONIC ANHYDRASE"/>
    <property type="match status" value="1"/>
</dbReference>
<evidence type="ECO:0000313" key="11">
    <source>
        <dbReference type="EMBL" id="QHT67058.1"/>
    </source>
</evidence>
<dbReference type="GO" id="GO:0008270">
    <property type="term" value="F:zinc ion binding"/>
    <property type="evidence" value="ECO:0007669"/>
    <property type="project" value="UniProtKB-UniRule"/>
</dbReference>
<dbReference type="InterPro" id="IPR015892">
    <property type="entry name" value="Carbonic_anhydrase_CS"/>
</dbReference>
<feature type="binding site" evidence="9">
    <location>
        <position position="101"/>
    </location>
    <ligand>
        <name>Zn(2+)</name>
        <dbReference type="ChEBI" id="CHEBI:29105"/>
    </ligand>
</feature>
<comment type="similarity">
    <text evidence="1 10">Belongs to the beta-class carbonic anhydrase family.</text>
</comment>
<dbReference type="RefSeq" id="WP_162443102.1">
    <property type="nucleotide sequence ID" value="NZ_CP048222.1"/>
</dbReference>
<dbReference type="Proteomes" id="UP000480178">
    <property type="component" value="Chromosome"/>
</dbReference>
<dbReference type="FunFam" id="3.40.1050.10:FF:000003">
    <property type="entry name" value="Carbonic anhydrase"/>
    <property type="match status" value="1"/>
</dbReference>
<dbReference type="PANTHER" id="PTHR11002">
    <property type="entry name" value="CARBONIC ANHYDRASE"/>
    <property type="match status" value="1"/>
</dbReference>
<evidence type="ECO:0000256" key="9">
    <source>
        <dbReference type="PIRSR" id="PIRSR601765-1"/>
    </source>
</evidence>
<gene>
    <name evidence="11" type="ORF">GXP67_10565</name>
</gene>
<name>A0A6C0GGD5_9BACT</name>
<dbReference type="InterPro" id="IPR036874">
    <property type="entry name" value="Carbonic_anhydrase_sf"/>
</dbReference>
<evidence type="ECO:0000256" key="1">
    <source>
        <dbReference type="ARBA" id="ARBA00006217"/>
    </source>
</evidence>
<dbReference type="EMBL" id="CP048222">
    <property type="protein sequence ID" value="QHT67058.1"/>
    <property type="molecule type" value="Genomic_DNA"/>
</dbReference>
<keyword evidence="4 9" id="KW-0479">Metal-binding</keyword>
<evidence type="ECO:0000256" key="2">
    <source>
        <dbReference type="ARBA" id="ARBA00012925"/>
    </source>
</evidence>
<evidence type="ECO:0000256" key="10">
    <source>
        <dbReference type="RuleBase" id="RU003956"/>
    </source>
</evidence>
<dbReference type="PROSITE" id="PS00705">
    <property type="entry name" value="PROK_CO2_ANHYDRASE_2"/>
    <property type="match status" value="1"/>
</dbReference>
<dbReference type="SUPFAM" id="SSF53056">
    <property type="entry name" value="beta-carbonic anhydrase, cab"/>
    <property type="match status" value="1"/>
</dbReference>
<evidence type="ECO:0000256" key="8">
    <source>
        <dbReference type="ARBA" id="ARBA00048348"/>
    </source>
</evidence>
<protein>
    <recommendedName>
        <fullName evidence="3 10">Carbonic anhydrase</fullName>
        <ecNumber evidence="2 10">4.2.1.1</ecNumber>
    </recommendedName>
    <alternativeName>
        <fullName evidence="7 10">Carbonate dehydratase</fullName>
    </alternativeName>
</protein>
<feature type="binding site" evidence="9">
    <location>
        <position position="98"/>
    </location>
    <ligand>
        <name>Zn(2+)</name>
        <dbReference type="ChEBI" id="CHEBI:29105"/>
    </ligand>
</feature>
<comment type="function">
    <text evidence="10">Reversible hydration of carbon dioxide.</text>
</comment>
<keyword evidence="5 9" id="KW-0862">Zinc</keyword>
<dbReference type="GO" id="GO:0004089">
    <property type="term" value="F:carbonate dehydratase activity"/>
    <property type="evidence" value="ECO:0007669"/>
    <property type="project" value="UniProtKB-UniRule"/>
</dbReference>
<sequence length="221" mass="24464">MEKIIRGLHQFQNNIFDSQKELFQRLAAGQKPEALFITCSDSRISPTLLTQTKPGDLFILRNAGNIIPPYGAANGGEGATIEYAVTALGIKDIIVCGHSHCGAMHGLLHQEALTNMPSVSSWLQHAESTRRIVLEKYPEQDEEDMVLNAVKENVLVQLENLRTHPSIATGLAMGKLKLHGWVYEIETGRVFAYQPDKKQFIHIQEVAPVIEGRSVAQAITI</sequence>
<feature type="binding site" evidence="9">
    <location>
        <position position="39"/>
    </location>
    <ligand>
        <name>Zn(2+)</name>
        <dbReference type="ChEBI" id="CHEBI:29105"/>
    </ligand>
</feature>
<evidence type="ECO:0000256" key="7">
    <source>
        <dbReference type="ARBA" id="ARBA00031969"/>
    </source>
</evidence>
<dbReference type="GO" id="GO:0015976">
    <property type="term" value="P:carbon utilization"/>
    <property type="evidence" value="ECO:0007669"/>
    <property type="project" value="InterPro"/>
</dbReference>
<accession>A0A6C0GGD5</accession>
<dbReference type="InterPro" id="IPR045066">
    <property type="entry name" value="Beta_CA_cladeB"/>
</dbReference>
<dbReference type="KEGG" id="rhoz:GXP67_10565"/>
<keyword evidence="6 10" id="KW-0456">Lyase</keyword>
<evidence type="ECO:0000256" key="4">
    <source>
        <dbReference type="ARBA" id="ARBA00022723"/>
    </source>
</evidence>